<feature type="transmembrane region" description="Helical" evidence="1">
    <location>
        <begin position="372"/>
        <end position="389"/>
    </location>
</feature>
<proteinExistence type="predicted"/>
<feature type="transmembrane region" description="Helical" evidence="1">
    <location>
        <begin position="237"/>
        <end position="254"/>
    </location>
</feature>
<accession>A0A2A3TZM9</accession>
<gene>
    <name evidence="2" type="ORF">CNR29_09600</name>
</gene>
<feature type="transmembrane region" description="Helical" evidence="1">
    <location>
        <begin position="186"/>
        <end position="202"/>
    </location>
</feature>
<feature type="transmembrane region" description="Helical" evidence="1">
    <location>
        <begin position="208"/>
        <end position="225"/>
    </location>
</feature>
<feature type="transmembrane region" description="Helical" evidence="1">
    <location>
        <begin position="56"/>
        <end position="80"/>
    </location>
</feature>
<keyword evidence="1" id="KW-0812">Transmembrane</keyword>
<feature type="transmembrane region" description="Helical" evidence="1">
    <location>
        <begin position="154"/>
        <end position="174"/>
    </location>
</feature>
<feature type="transmembrane region" description="Helical" evidence="1">
    <location>
        <begin position="340"/>
        <end position="360"/>
    </location>
</feature>
<feature type="transmembrane region" description="Helical" evidence="1">
    <location>
        <begin position="27"/>
        <end position="44"/>
    </location>
</feature>
<reference evidence="2 3" key="1">
    <citation type="submission" date="2017-09" db="EMBL/GenBank/DDBJ databases">
        <title>Genome sequence of Lactobacillus brevis D7.</title>
        <authorList>
            <person name="Kwon M.-S."/>
            <person name="Lim S.K."/>
            <person name="Choi H.-J."/>
        </authorList>
    </citation>
    <scope>NUCLEOTIDE SEQUENCE [LARGE SCALE GENOMIC DNA]</scope>
    <source>
        <strain evidence="2 3">D7</strain>
    </source>
</reference>
<dbReference type="EMBL" id="NVYO01000001">
    <property type="protein sequence ID" value="PBQ24251.1"/>
    <property type="molecule type" value="Genomic_DNA"/>
</dbReference>
<dbReference type="Proteomes" id="UP000217918">
    <property type="component" value="Unassembled WGS sequence"/>
</dbReference>
<evidence type="ECO:0000313" key="3">
    <source>
        <dbReference type="Proteomes" id="UP000217918"/>
    </source>
</evidence>
<dbReference type="RefSeq" id="WP_096110234.1">
    <property type="nucleotide sequence ID" value="NZ_CP195336.1"/>
</dbReference>
<dbReference type="NCBIfam" id="TIGR04370">
    <property type="entry name" value="glyco_rpt_poly"/>
    <property type="match status" value="1"/>
</dbReference>
<keyword evidence="1" id="KW-0472">Membrane</keyword>
<feature type="transmembrane region" description="Helical" evidence="1">
    <location>
        <begin position="100"/>
        <end position="118"/>
    </location>
</feature>
<evidence type="ECO:0000313" key="2">
    <source>
        <dbReference type="EMBL" id="PBQ24251.1"/>
    </source>
</evidence>
<name>A0A2A3TZM9_LEVBR</name>
<organism evidence="2 3">
    <name type="scientific">Levilactobacillus brevis</name>
    <name type="common">Lactobacillus brevis</name>
    <dbReference type="NCBI Taxonomy" id="1580"/>
    <lineage>
        <taxon>Bacteria</taxon>
        <taxon>Bacillati</taxon>
        <taxon>Bacillota</taxon>
        <taxon>Bacilli</taxon>
        <taxon>Lactobacillales</taxon>
        <taxon>Lactobacillaceae</taxon>
        <taxon>Levilactobacillus</taxon>
    </lineage>
</organism>
<comment type="caution">
    <text evidence="2">The sequence shown here is derived from an EMBL/GenBank/DDBJ whole genome shotgun (WGS) entry which is preliminary data.</text>
</comment>
<evidence type="ECO:0008006" key="4">
    <source>
        <dbReference type="Google" id="ProtNLM"/>
    </source>
</evidence>
<keyword evidence="1" id="KW-1133">Transmembrane helix</keyword>
<protein>
    <recommendedName>
        <fullName evidence="4">Oligosaccharide repeat unit polymerase</fullName>
    </recommendedName>
</protein>
<sequence length="433" mass="49498">MFFLILFFILISLLSFSAFKATILNPVNIFSFGFLIGLFALWYSKSLWLVSLSWKTIFLIIGGTLSFILGVVISNIKITMSPSIKKNVVKNTRYEIRTGLKYFSIVTVLLQAVATLLLYRQLRSFSGGSLSAIISYYRNTAMSVNASQVTLSAWLSQLLKGTMSASFIVLFIFLYRKVIQKDKGGYFHLFPIIIYMIQSLLMGGRLQLLRVFVFVFICSYFMEMYTTRNSITANRVILKGTKWVVIVIPFFYLLKGFLGRTSTDNFAQYISRYLGGPIESFDLYLKSGVLGEHKLGQETFTSLYSLFTPNKITTFKWVASPTGVWIGNVFTGFRRYYADFGTVGLLMLSAGLGIFFGFMYFENMNSINKGTLSVFSLVCYGFFSYSLLFEFFDDTFYSVAFSVGMLLQVIEMYFFYRLLFKRSKNNLIEGESE</sequence>
<dbReference type="AlphaFoldDB" id="A0A2A3TZM9"/>
<feature type="transmembrane region" description="Helical" evidence="1">
    <location>
        <begin position="395"/>
        <end position="416"/>
    </location>
</feature>
<evidence type="ECO:0000256" key="1">
    <source>
        <dbReference type="SAM" id="Phobius"/>
    </source>
</evidence>